<evidence type="ECO:0000313" key="2">
    <source>
        <dbReference type="Proteomes" id="UP000507470"/>
    </source>
</evidence>
<reference evidence="1 2" key="1">
    <citation type="submission" date="2020-06" db="EMBL/GenBank/DDBJ databases">
        <authorList>
            <person name="Li R."/>
            <person name="Bekaert M."/>
        </authorList>
    </citation>
    <scope>NUCLEOTIDE SEQUENCE [LARGE SCALE GENOMIC DNA]</scope>
    <source>
        <strain evidence="2">wild</strain>
    </source>
</reference>
<gene>
    <name evidence="1" type="ORF">MCOR_29968</name>
</gene>
<proteinExistence type="predicted"/>
<accession>A0A6J8CFN9</accession>
<dbReference type="InterPro" id="IPR011044">
    <property type="entry name" value="Quino_amine_DH_bsu"/>
</dbReference>
<dbReference type="SUPFAM" id="SSF50969">
    <property type="entry name" value="YVTN repeat-like/Quinoprotein amine dehydrogenase"/>
    <property type="match status" value="1"/>
</dbReference>
<sequence>MLQELLSYQRNEAICQNSKKKLIEQGMDERKINPYKLGKTIFYLHHQIDLKSKLHVSFIGRITDVVMMDDGRLVICLCTMHRLLICNTDGLQVAIIPVKRRPCHLTPVNNTMVAVLLNKSFVSRRIEIYDINNKHKLQSIPINREGAFWDNTVIVVSTSSSLVIDDYQTEELVEFVETHCNQSLRKIHFSGDRIFYRDKDQSKHNLHWYSFTNNKLYTVTLPSIPFKMTTIQDGSLYVLCKDRSVQHISSNGKHFKSLKTNQSQGFSDCDRILYNSKQKKMFTLNISTGIAKILHEL</sequence>
<dbReference type="AlphaFoldDB" id="A0A6J8CFN9"/>
<name>A0A6J8CFN9_MYTCO</name>
<keyword evidence="2" id="KW-1185">Reference proteome</keyword>
<dbReference type="Proteomes" id="UP000507470">
    <property type="component" value="Unassembled WGS sequence"/>
</dbReference>
<organism evidence="1 2">
    <name type="scientific">Mytilus coruscus</name>
    <name type="common">Sea mussel</name>
    <dbReference type="NCBI Taxonomy" id="42192"/>
    <lineage>
        <taxon>Eukaryota</taxon>
        <taxon>Metazoa</taxon>
        <taxon>Spiralia</taxon>
        <taxon>Lophotrochozoa</taxon>
        <taxon>Mollusca</taxon>
        <taxon>Bivalvia</taxon>
        <taxon>Autobranchia</taxon>
        <taxon>Pteriomorphia</taxon>
        <taxon>Mytilida</taxon>
        <taxon>Mytiloidea</taxon>
        <taxon>Mytilidae</taxon>
        <taxon>Mytilinae</taxon>
        <taxon>Mytilus</taxon>
    </lineage>
</organism>
<protein>
    <submittedName>
        <fullName evidence="1">Uncharacterized protein</fullName>
    </submittedName>
</protein>
<dbReference type="EMBL" id="CACVKT020005456">
    <property type="protein sequence ID" value="CAC5395283.1"/>
    <property type="molecule type" value="Genomic_DNA"/>
</dbReference>
<evidence type="ECO:0000313" key="1">
    <source>
        <dbReference type="EMBL" id="CAC5395283.1"/>
    </source>
</evidence>